<dbReference type="Proteomes" id="UP000235826">
    <property type="component" value="Chromosome"/>
</dbReference>
<accession>A0A2K9PSI6</accession>
<reference evidence="1 2" key="1">
    <citation type="submission" date="2018-01" db="EMBL/GenBank/DDBJ databases">
        <title>Complete genome sequence of Flavivirga eckloniae ECD14 isolated from seaweed Ecklonia cava.</title>
        <authorList>
            <person name="Lee J.H."/>
            <person name="Baik K.S."/>
            <person name="Seong C.N."/>
        </authorList>
    </citation>
    <scope>NUCLEOTIDE SEQUENCE [LARGE SCALE GENOMIC DNA]</scope>
    <source>
        <strain evidence="1 2">ECD14</strain>
    </source>
</reference>
<evidence type="ECO:0000313" key="2">
    <source>
        <dbReference type="Proteomes" id="UP000235826"/>
    </source>
</evidence>
<dbReference type="EMBL" id="CP025791">
    <property type="protein sequence ID" value="AUP79778.1"/>
    <property type="molecule type" value="Genomic_DNA"/>
</dbReference>
<dbReference type="AlphaFoldDB" id="A0A2K9PSI6"/>
<proteinExistence type="predicted"/>
<dbReference type="KEGG" id="fek:C1H87_14120"/>
<name>A0A2K9PSI6_9FLAO</name>
<gene>
    <name evidence="1" type="ORF">C1H87_14120</name>
</gene>
<dbReference type="OrthoDB" id="7061142at2"/>
<sequence>MGSFVEINDTLQLTEEQGFPVHIFDLEKHQKNPVTLKDVEGKVFEFKNKPSARLFQIDPVRVYYVHNVNGKWLFWGRVLIQSQKIEKQLNDDGTWDGESWKTSGTYTILNVYDPEYQKTFTLNEAPDDRNYYK</sequence>
<dbReference type="RefSeq" id="WP_102756431.1">
    <property type="nucleotide sequence ID" value="NZ_CP025791.1"/>
</dbReference>
<protein>
    <submittedName>
        <fullName evidence="1">Uncharacterized protein</fullName>
    </submittedName>
</protein>
<evidence type="ECO:0000313" key="1">
    <source>
        <dbReference type="EMBL" id="AUP79778.1"/>
    </source>
</evidence>
<organism evidence="1 2">
    <name type="scientific">Flavivirga eckloniae</name>
    <dbReference type="NCBI Taxonomy" id="1803846"/>
    <lineage>
        <taxon>Bacteria</taxon>
        <taxon>Pseudomonadati</taxon>
        <taxon>Bacteroidota</taxon>
        <taxon>Flavobacteriia</taxon>
        <taxon>Flavobacteriales</taxon>
        <taxon>Flavobacteriaceae</taxon>
        <taxon>Flavivirga</taxon>
    </lineage>
</organism>
<keyword evidence="2" id="KW-1185">Reference proteome</keyword>